<feature type="compositionally biased region" description="Basic and acidic residues" evidence="1">
    <location>
        <begin position="70"/>
        <end position="82"/>
    </location>
</feature>
<reference evidence="3" key="1">
    <citation type="submission" date="2014-08" db="EMBL/GenBank/DDBJ databases">
        <authorList>
            <person name="Sharma Rahul"/>
            <person name="Thines Marco"/>
        </authorList>
    </citation>
    <scope>NUCLEOTIDE SEQUENCE</scope>
</reference>
<feature type="domain" description="F-box" evidence="2">
    <location>
        <begin position="99"/>
        <end position="135"/>
    </location>
</feature>
<feature type="region of interest" description="Disordered" evidence="1">
    <location>
        <begin position="227"/>
        <end position="281"/>
    </location>
</feature>
<protein>
    <submittedName>
        <fullName evidence="3">F-box domain</fullName>
    </submittedName>
</protein>
<proteinExistence type="predicted"/>
<sequence>MSHNISHPHPQHHTLLQTALLSSKLNSLDVGSSHQRSSSVGSIRSDDDESVAVYTPGRDREGAVSPSLESTDRKRGSSLTGKDKKLILGSKTDPVRAFPSQIGIKIFGQLDFRSLARCARVSKRWSQSHTINYVWFLHFKEYKFSHGEDTVSIRKPNETGVADSQAGRWSRKESKEDWRRAYWILTTTHPDSHLVPYDPVDSPYNSGTSTPNRWAADAAAAGVYQGPLGPITSKDEARDQYKALKGRKARTKRQMAGGGRDKGMAGVDEDPYGDGRFDAPW</sequence>
<dbReference type="SUPFAM" id="SSF81383">
    <property type="entry name" value="F-box domain"/>
    <property type="match status" value="1"/>
</dbReference>
<evidence type="ECO:0000259" key="2">
    <source>
        <dbReference type="Pfam" id="PF12937"/>
    </source>
</evidence>
<feature type="compositionally biased region" description="Low complexity" evidence="1">
    <location>
        <begin position="31"/>
        <end position="43"/>
    </location>
</feature>
<feature type="compositionally biased region" description="Basic and acidic residues" evidence="1">
    <location>
        <begin position="233"/>
        <end position="242"/>
    </location>
</feature>
<evidence type="ECO:0000256" key="1">
    <source>
        <dbReference type="SAM" id="MobiDB-lite"/>
    </source>
</evidence>
<evidence type="ECO:0000313" key="3">
    <source>
        <dbReference type="EMBL" id="CDZ98364.1"/>
    </source>
</evidence>
<dbReference type="Gene3D" id="1.20.1280.50">
    <property type="match status" value="1"/>
</dbReference>
<name>A0A0F7SLU7_PHARH</name>
<dbReference type="InterPro" id="IPR001810">
    <property type="entry name" value="F-box_dom"/>
</dbReference>
<accession>A0A0F7SLU7</accession>
<dbReference type="Pfam" id="PF12937">
    <property type="entry name" value="F-box-like"/>
    <property type="match status" value="1"/>
</dbReference>
<dbReference type="AlphaFoldDB" id="A0A0F7SLU7"/>
<feature type="region of interest" description="Disordered" evidence="1">
    <location>
        <begin position="31"/>
        <end position="82"/>
    </location>
</feature>
<dbReference type="CDD" id="cd09917">
    <property type="entry name" value="F-box_SF"/>
    <property type="match status" value="1"/>
</dbReference>
<organism evidence="3">
    <name type="scientific">Phaffia rhodozyma</name>
    <name type="common">Yeast</name>
    <name type="synonym">Xanthophyllomyces dendrorhous</name>
    <dbReference type="NCBI Taxonomy" id="264483"/>
    <lineage>
        <taxon>Eukaryota</taxon>
        <taxon>Fungi</taxon>
        <taxon>Dikarya</taxon>
        <taxon>Basidiomycota</taxon>
        <taxon>Agaricomycotina</taxon>
        <taxon>Tremellomycetes</taxon>
        <taxon>Cystofilobasidiales</taxon>
        <taxon>Mrakiaceae</taxon>
        <taxon>Phaffia</taxon>
    </lineage>
</organism>
<dbReference type="InterPro" id="IPR036047">
    <property type="entry name" value="F-box-like_dom_sf"/>
</dbReference>
<dbReference type="EMBL" id="LN483345">
    <property type="protein sequence ID" value="CDZ98364.1"/>
    <property type="molecule type" value="Genomic_DNA"/>
</dbReference>
<feature type="compositionally biased region" description="Basic residues" evidence="1">
    <location>
        <begin position="244"/>
        <end position="253"/>
    </location>
</feature>